<dbReference type="Proteomes" id="UP000510821">
    <property type="component" value="Plasmid pSv326-1"/>
</dbReference>
<feature type="region of interest" description="Disordered" evidence="1">
    <location>
        <begin position="779"/>
        <end position="798"/>
    </location>
</feature>
<name>A0A7D5XDN6_FERL1</name>
<organism evidence="2 3">
    <name type="scientific">Fermentimicrarchaeum limneticum</name>
    <dbReference type="NCBI Taxonomy" id="2795018"/>
    <lineage>
        <taxon>Archaea</taxon>
        <taxon>Candidatus Micrarchaeota</taxon>
        <taxon>Candidatus Fermentimicrarchaeales</taxon>
        <taxon>Candidatus Fermentimicrarchaeaceae</taxon>
        <taxon>Candidatus Fermentimicrarchaeum</taxon>
    </lineage>
</organism>
<protein>
    <submittedName>
        <fullName evidence="2">Uncharacterized protein</fullName>
    </submittedName>
</protein>
<evidence type="ECO:0000313" key="3">
    <source>
        <dbReference type="Proteomes" id="UP000510821"/>
    </source>
</evidence>
<evidence type="ECO:0000256" key="1">
    <source>
        <dbReference type="SAM" id="MobiDB-lite"/>
    </source>
</evidence>
<dbReference type="EMBL" id="CP058999">
    <property type="protein sequence ID" value="QLJ53491.1"/>
    <property type="molecule type" value="Genomic_DNA"/>
</dbReference>
<reference evidence="3" key="1">
    <citation type="submission" date="2020-07" db="EMBL/GenBank/DDBJ databases">
        <title>Metabolic diversity and evolutionary history of the archaeal phylum ###Micrarchaeota### uncovered from a freshwater lake metagenome.</title>
        <authorList>
            <person name="Kadnikov V.V."/>
            <person name="Savvichev A.S."/>
            <person name="Mardanov A.V."/>
            <person name="Beletsky A.V."/>
            <person name="Chupakov A.V."/>
            <person name="Kokryatskaya N.M."/>
            <person name="Pimenov N.V."/>
            <person name="Ravin N.V."/>
        </authorList>
    </citation>
    <scope>NUCLEOTIDE SEQUENCE [LARGE SCALE GENOMIC DNA]</scope>
    <source>
        <plasmid evidence="3">psv326-1</plasmid>
    </source>
</reference>
<proteinExistence type="predicted"/>
<accession>A0A7D5XDN6</accession>
<gene>
    <name evidence="2" type="ORF">Sv326_1316</name>
</gene>
<dbReference type="AlphaFoldDB" id="A0A7D5XDN6"/>
<evidence type="ECO:0000313" key="2">
    <source>
        <dbReference type="EMBL" id="QLJ53491.1"/>
    </source>
</evidence>
<dbReference type="KEGG" id="flt:Sv326_1316"/>
<geneLocation type="plasmid" evidence="3">
    <name>psv326-1</name>
</geneLocation>
<sequence length="907" mass="95598">MADPIDTTGMVSGRQYVVGGRTAEFQYGKLWYVSQGGGRLTTEVGTGVTPEKYGLPQQGPTISMGNLPAPGWSARSYVDPRTNVPVTIYSEKTPEEVIRGGTIGQTGYGAYYYTSGPMKGMAIGGAAAEVVQSAQKQTDQMWGFGPAFARPASPEGTGWTETPLYRAVGGEKAATQAARTQNLFGGGIQTFPAVTDVLKDTLIPFVGGGISQQQPVTTYFTRFDIGTRQDLFAPIDFTDKRTKLTSQFSLGSLTLASLKSKEVVEKERAYSQTPTGVFSYALAGPGDALKGLGSTIGLPMALLMGQTSLEKVGAGIFASGSEALFKTTSFSWTSGEASRIFTSSLTSFAVGKYVIGPVVGEALKPSMETRTTPGQLGVLTGKEPLGPGFEYTGKVYASAESKTFLNLPLGKEIQLGGGVAELTGDYKAYFSAEGYPGYVFPKENVLGGTIGKVTTAGKEISFKGVGGISALTYSITPTITPTGLLPFSWEYGTQAPTPQLIMVSEKGIETILPKGELRAATWGVSQAGGQTTVSLGGMKHFVTMKDILGGEYSVFKTTALSETSGVIGKSAGVVGVLDLTESKARTLPLTGLIEPTAGGGLLYKTLGINTLLIRTDIANVAVDAGILLGKTTTPLSEASAVSTITTAIGFGAVGLSKLSPVVTTAPAETKQLSFSMPSGILEQPVSRQGTATQLIEILKSIPKETPIRFMRGGETSKQIFDTSTITGQFSKLIPAATTATIERQLGISKVLPLEVTLTSDLSKVFQGTLPGQAQIERTTSKVTPKETPTITPTDIFPPPEFPIFGGGGTANEVLRVPKSKVLGGMGRFGRGGPLAWADIYSVQKTQMLFGGRAKHPRMTGATLKRWTKAASMGFGRGFPTQELENLPRVKAKRISVLGKRKRKKRLI</sequence>
<keyword evidence="2" id="KW-0614">Plasmid</keyword>